<keyword evidence="1" id="KW-0472">Membrane</keyword>
<accession>A0A5N6Z4L2</accession>
<gene>
    <name evidence="2" type="ORF">BDV28DRAFT_134839</name>
</gene>
<protein>
    <submittedName>
        <fullName evidence="2">Uncharacterized protein</fullName>
    </submittedName>
</protein>
<feature type="transmembrane region" description="Helical" evidence="1">
    <location>
        <begin position="7"/>
        <end position="25"/>
    </location>
</feature>
<keyword evidence="1" id="KW-0812">Transmembrane</keyword>
<keyword evidence="1" id="KW-1133">Transmembrane helix</keyword>
<name>A0A5N6Z4L2_9EURO</name>
<dbReference type="AlphaFoldDB" id="A0A5N6Z4L2"/>
<sequence>MARIDSKIGLGGWSVSITLVVHIFHLEMLCIGFSGASSLSALFLYGVSCYGMKPQLSIQTKFLSASFWPVSLPQNMNGIWVSINNGNPKKNKK</sequence>
<dbReference type="Proteomes" id="UP000327118">
    <property type="component" value="Unassembled WGS sequence"/>
</dbReference>
<evidence type="ECO:0000313" key="2">
    <source>
        <dbReference type="EMBL" id="KAE8352575.1"/>
    </source>
</evidence>
<organism evidence="2 3">
    <name type="scientific">Aspergillus coremiiformis</name>
    <dbReference type="NCBI Taxonomy" id="138285"/>
    <lineage>
        <taxon>Eukaryota</taxon>
        <taxon>Fungi</taxon>
        <taxon>Dikarya</taxon>
        <taxon>Ascomycota</taxon>
        <taxon>Pezizomycotina</taxon>
        <taxon>Eurotiomycetes</taxon>
        <taxon>Eurotiomycetidae</taxon>
        <taxon>Eurotiales</taxon>
        <taxon>Aspergillaceae</taxon>
        <taxon>Aspergillus</taxon>
        <taxon>Aspergillus subgen. Circumdati</taxon>
    </lineage>
</organism>
<evidence type="ECO:0000256" key="1">
    <source>
        <dbReference type="SAM" id="Phobius"/>
    </source>
</evidence>
<proteinExistence type="predicted"/>
<feature type="transmembrane region" description="Helical" evidence="1">
    <location>
        <begin position="31"/>
        <end position="52"/>
    </location>
</feature>
<reference evidence="3" key="1">
    <citation type="submission" date="2019-04" db="EMBL/GenBank/DDBJ databases">
        <title>Friends and foes A comparative genomics studyof 23 Aspergillus species from section Flavi.</title>
        <authorList>
            <consortium name="DOE Joint Genome Institute"/>
            <person name="Kjaerbolling I."/>
            <person name="Vesth T."/>
            <person name="Frisvad J.C."/>
            <person name="Nybo J.L."/>
            <person name="Theobald S."/>
            <person name="Kildgaard S."/>
            <person name="Isbrandt T."/>
            <person name="Kuo A."/>
            <person name="Sato A."/>
            <person name="Lyhne E.K."/>
            <person name="Kogle M.E."/>
            <person name="Wiebenga A."/>
            <person name="Kun R.S."/>
            <person name="Lubbers R.J."/>
            <person name="Makela M.R."/>
            <person name="Barry K."/>
            <person name="Chovatia M."/>
            <person name="Clum A."/>
            <person name="Daum C."/>
            <person name="Haridas S."/>
            <person name="He G."/>
            <person name="LaButti K."/>
            <person name="Lipzen A."/>
            <person name="Mondo S."/>
            <person name="Riley R."/>
            <person name="Salamov A."/>
            <person name="Simmons B.A."/>
            <person name="Magnuson J.K."/>
            <person name="Henrissat B."/>
            <person name="Mortensen U.H."/>
            <person name="Larsen T.O."/>
            <person name="Devries R.P."/>
            <person name="Grigoriev I.V."/>
            <person name="Machida M."/>
            <person name="Baker S.E."/>
            <person name="Andersen M.R."/>
        </authorList>
    </citation>
    <scope>NUCLEOTIDE SEQUENCE [LARGE SCALE GENOMIC DNA]</scope>
    <source>
        <strain evidence="3">CBS 553.77</strain>
    </source>
</reference>
<keyword evidence="3" id="KW-1185">Reference proteome</keyword>
<dbReference type="EMBL" id="ML739125">
    <property type="protein sequence ID" value="KAE8352575.1"/>
    <property type="molecule type" value="Genomic_DNA"/>
</dbReference>
<evidence type="ECO:0000313" key="3">
    <source>
        <dbReference type="Proteomes" id="UP000327118"/>
    </source>
</evidence>